<dbReference type="InterPro" id="IPR051401">
    <property type="entry name" value="GtrA_CellWall_Glycosyl"/>
</dbReference>
<dbReference type="InterPro" id="IPR007267">
    <property type="entry name" value="GtrA_DPMS_TM"/>
</dbReference>
<gene>
    <name evidence="8" type="ORF">SAMN04488065_0868</name>
</gene>
<dbReference type="OrthoDB" id="44002at2157"/>
<dbReference type="EMBL" id="FNQT01000001">
    <property type="protein sequence ID" value="SDZ86518.1"/>
    <property type="molecule type" value="Genomic_DNA"/>
</dbReference>
<feature type="transmembrane region" description="Helical" evidence="6">
    <location>
        <begin position="51"/>
        <end position="70"/>
    </location>
</feature>
<evidence type="ECO:0000313" key="9">
    <source>
        <dbReference type="Proteomes" id="UP000236755"/>
    </source>
</evidence>
<dbReference type="AlphaFoldDB" id="A0A1H3WJY9"/>
<feature type="domain" description="GtrA/DPMS transmembrane" evidence="7">
    <location>
        <begin position="19"/>
        <end position="147"/>
    </location>
</feature>
<comment type="similarity">
    <text evidence="2">Belongs to the GtrA family.</text>
</comment>
<feature type="transmembrane region" description="Helical" evidence="6">
    <location>
        <begin position="121"/>
        <end position="140"/>
    </location>
</feature>
<name>A0A1H3WJY9_9EURY</name>
<protein>
    <submittedName>
        <fullName evidence="8">Putative flippase GtrA (Transmembrane translocase of bactoprenol-linked glucose)</fullName>
    </submittedName>
</protein>
<dbReference type="PANTHER" id="PTHR38459:SF1">
    <property type="entry name" value="PROPHAGE BACTOPRENOL-LINKED GLUCOSE TRANSLOCASE HOMOLOG"/>
    <property type="match status" value="1"/>
</dbReference>
<dbReference type="PANTHER" id="PTHR38459">
    <property type="entry name" value="PROPHAGE BACTOPRENOL-LINKED GLUCOSE TRANSLOCASE HOMOLOG"/>
    <property type="match status" value="1"/>
</dbReference>
<feature type="transmembrane region" description="Helical" evidence="6">
    <location>
        <begin position="20"/>
        <end position="45"/>
    </location>
</feature>
<keyword evidence="9" id="KW-1185">Reference proteome</keyword>
<dbReference type="Pfam" id="PF04138">
    <property type="entry name" value="GtrA_DPMS_TM"/>
    <property type="match status" value="1"/>
</dbReference>
<dbReference type="STRING" id="555874.SAMN04488065_0868"/>
<dbReference type="GO" id="GO:0005886">
    <property type="term" value="C:plasma membrane"/>
    <property type="evidence" value="ECO:0007669"/>
    <property type="project" value="TreeGrafter"/>
</dbReference>
<organism evidence="8 9">
    <name type="scientific">Haloplanus vescus</name>
    <dbReference type="NCBI Taxonomy" id="555874"/>
    <lineage>
        <taxon>Archaea</taxon>
        <taxon>Methanobacteriati</taxon>
        <taxon>Methanobacteriota</taxon>
        <taxon>Stenosarchaea group</taxon>
        <taxon>Halobacteria</taxon>
        <taxon>Halobacteriales</taxon>
        <taxon>Haloferacaceae</taxon>
        <taxon>Haloplanus</taxon>
    </lineage>
</organism>
<evidence type="ECO:0000313" key="8">
    <source>
        <dbReference type="EMBL" id="SDZ86518.1"/>
    </source>
</evidence>
<feature type="transmembrane region" description="Helical" evidence="6">
    <location>
        <begin position="90"/>
        <end position="109"/>
    </location>
</feature>
<evidence type="ECO:0000259" key="7">
    <source>
        <dbReference type="Pfam" id="PF04138"/>
    </source>
</evidence>
<keyword evidence="3 6" id="KW-0812">Transmembrane</keyword>
<evidence type="ECO:0000256" key="3">
    <source>
        <dbReference type="ARBA" id="ARBA00022692"/>
    </source>
</evidence>
<evidence type="ECO:0000256" key="4">
    <source>
        <dbReference type="ARBA" id="ARBA00022989"/>
    </source>
</evidence>
<accession>A0A1H3WJY9</accession>
<evidence type="ECO:0000256" key="1">
    <source>
        <dbReference type="ARBA" id="ARBA00004141"/>
    </source>
</evidence>
<keyword evidence="5 6" id="KW-0472">Membrane</keyword>
<dbReference type="GO" id="GO:0000271">
    <property type="term" value="P:polysaccharide biosynthetic process"/>
    <property type="evidence" value="ECO:0007669"/>
    <property type="project" value="InterPro"/>
</dbReference>
<proteinExistence type="inferred from homology"/>
<dbReference type="Proteomes" id="UP000236755">
    <property type="component" value="Unassembled WGS sequence"/>
</dbReference>
<evidence type="ECO:0000256" key="6">
    <source>
        <dbReference type="SAM" id="Phobius"/>
    </source>
</evidence>
<evidence type="ECO:0000256" key="5">
    <source>
        <dbReference type="ARBA" id="ARBA00023136"/>
    </source>
</evidence>
<dbReference type="RefSeq" id="WP_092631945.1">
    <property type="nucleotide sequence ID" value="NZ_FNQT01000001.1"/>
</dbReference>
<sequence length="153" mass="16261">MSDGLGRLEELYSGIRFGKFVSVGAVGATAETLVVAFLTAGYGVLPQLAKAVGAEVSITLMFLINDHWTFPNAGAMGWLARIRRYLKSHVVRAGGLVVGFAVLTVLTSWTDITLVVAGADLWPTVANVIGIGCGMLLNYLTEGLFTWRVGADQ</sequence>
<reference evidence="8 9" key="1">
    <citation type="submission" date="2016-10" db="EMBL/GenBank/DDBJ databases">
        <authorList>
            <person name="de Groot N.N."/>
        </authorList>
    </citation>
    <scope>NUCLEOTIDE SEQUENCE [LARGE SCALE GENOMIC DNA]</scope>
    <source>
        <strain evidence="8 9">CGMCC 1.8712</strain>
    </source>
</reference>
<comment type="subcellular location">
    <subcellularLocation>
        <location evidence="1">Membrane</location>
        <topology evidence="1">Multi-pass membrane protein</topology>
    </subcellularLocation>
</comment>
<evidence type="ECO:0000256" key="2">
    <source>
        <dbReference type="ARBA" id="ARBA00009399"/>
    </source>
</evidence>
<keyword evidence="4 6" id="KW-1133">Transmembrane helix</keyword>